<name>A0A6B0GHK2_9EURY</name>
<dbReference type="Gene3D" id="3.40.50.10330">
    <property type="entry name" value="Probable inorganic polyphosphate/atp-NAD kinase, domain 1"/>
    <property type="match status" value="1"/>
</dbReference>
<dbReference type="Pfam" id="PF01513">
    <property type="entry name" value="NAD_kinase"/>
    <property type="match status" value="1"/>
</dbReference>
<dbReference type="AlphaFoldDB" id="A0A6B0GHK2"/>
<dbReference type="GO" id="GO:0003951">
    <property type="term" value="F:NAD+ kinase activity"/>
    <property type="evidence" value="ECO:0007669"/>
    <property type="project" value="InterPro"/>
</dbReference>
<dbReference type="SUPFAM" id="SSF111331">
    <property type="entry name" value="NAD kinase/diacylglycerol kinase-like"/>
    <property type="match status" value="1"/>
</dbReference>
<dbReference type="PANTHER" id="PTHR40697:SF2">
    <property type="entry name" value="ATP-NAD KINASE-RELATED"/>
    <property type="match status" value="1"/>
</dbReference>
<evidence type="ECO:0000313" key="2">
    <source>
        <dbReference type="Proteomes" id="UP000451471"/>
    </source>
</evidence>
<dbReference type="InterPro" id="IPR016064">
    <property type="entry name" value="NAD/diacylglycerol_kinase_sf"/>
</dbReference>
<dbReference type="RefSeq" id="WP_158203139.1">
    <property type="nucleotide sequence ID" value="NZ_WSZK01000007.1"/>
</dbReference>
<organism evidence="1 2">
    <name type="scientific">Halomarina oriensis</name>
    <dbReference type="NCBI Taxonomy" id="671145"/>
    <lineage>
        <taxon>Archaea</taxon>
        <taxon>Methanobacteriati</taxon>
        <taxon>Methanobacteriota</taxon>
        <taxon>Stenosarchaea group</taxon>
        <taxon>Halobacteria</taxon>
        <taxon>Halobacteriales</taxon>
        <taxon>Natronomonadaceae</taxon>
        <taxon>Halomarina</taxon>
    </lineage>
</organism>
<gene>
    <name evidence="1" type="ORF">GQS65_02700</name>
</gene>
<dbReference type="GO" id="GO:0006741">
    <property type="term" value="P:NADP+ biosynthetic process"/>
    <property type="evidence" value="ECO:0007669"/>
    <property type="project" value="InterPro"/>
</dbReference>
<proteinExistence type="predicted"/>
<comment type="caution">
    <text evidence="1">The sequence shown here is derived from an EMBL/GenBank/DDBJ whole genome shotgun (WGS) entry which is preliminary data.</text>
</comment>
<keyword evidence="1" id="KW-0808">Transferase</keyword>
<dbReference type="PIRSF" id="PIRSF016907">
    <property type="entry name" value="Kin_ATP-NAD"/>
    <property type="match status" value="1"/>
</dbReference>
<dbReference type="InterPro" id="IPR011386">
    <property type="entry name" value="Put_ATP-NAD_kin"/>
</dbReference>
<dbReference type="PANTHER" id="PTHR40697">
    <property type="entry name" value="ACETOIN CATABOLISM PROTEIN X"/>
    <property type="match status" value="1"/>
</dbReference>
<keyword evidence="1" id="KW-0418">Kinase</keyword>
<sequence length="372" mass="39030">MSETRIGLVVNPIAGMGGRVGLKGTDSRSVLERARELGAEPVSPDRTGEALDELAAQGVGVDLLVGPGPMGETVATSRGFEPTVVTSLEGDETTAADTRRVADALVDADVELLVFAGGDGTARDVADAVDQRVPVVGIPTGVKIYSGVFAPTPRAAGRLLAAFVRDEVTSVDLREVMDIDESAFREDRLSATLYGYLRVPRQRRLVQSPKSGGGTSDDAAKAAIAAAVVERMEPDRYYVVGPGTTTSAVMDRLDLPHSLLGVDVVRDGKLVGRDVNEADLLELLDGVDAEIVVGVIGGQGFVFGRGNQQLSGRVVERVGVENVTILATQEKLLSLDGPLYADTGDDDVDAELTGYVRVVTGRGRTMVVEMAG</sequence>
<keyword evidence="2" id="KW-1185">Reference proteome</keyword>
<dbReference type="OrthoDB" id="56451at2157"/>
<dbReference type="InterPro" id="IPR017438">
    <property type="entry name" value="ATP-NAD_kinase_N"/>
</dbReference>
<dbReference type="EMBL" id="WSZK01000007">
    <property type="protein sequence ID" value="MWG33407.1"/>
    <property type="molecule type" value="Genomic_DNA"/>
</dbReference>
<dbReference type="InterPro" id="IPR002504">
    <property type="entry name" value="NADK"/>
</dbReference>
<protein>
    <submittedName>
        <fullName evidence="1">ATP-NAD kinase</fullName>
    </submittedName>
</protein>
<evidence type="ECO:0000313" key="1">
    <source>
        <dbReference type="EMBL" id="MWG33407.1"/>
    </source>
</evidence>
<dbReference type="InterPro" id="IPR039065">
    <property type="entry name" value="AcoX-like"/>
</dbReference>
<dbReference type="Proteomes" id="UP000451471">
    <property type="component" value="Unassembled WGS sequence"/>
</dbReference>
<accession>A0A6B0GHK2</accession>
<reference evidence="1 2" key="1">
    <citation type="submission" date="2019-12" db="EMBL/GenBank/DDBJ databases">
        <title>Halocatena pleomorpha gen. nov. sp. nov., an extremely halophilic archaeon of family Halobacteriaceae isolated from saltpan soil.</title>
        <authorList>
            <person name="Pal Y."/>
            <person name="Verma A."/>
            <person name="Krishnamurthi S."/>
            <person name="Kumar P."/>
        </authorList>
    </citation>
    <scope>NUCLEOTIDE SEQUENCE [LARGE SCALE GENOMIC DNA]</scope>
    <source>
        <strain evidence="1 2">JCM 16495</strain>
    </source>
</reference>
<dbReference type="Pfam" id="PF20143">
    <property type="entry name" value="NAD_kinase_C"/>
    <property type="match status" value="1"/>
</dbReference>